<sequence>MRTDQTSQSFAAAAIGFAVTVQLAATRRKEAMLGSGERPPEVEIAGDR</sequence>
<proteinExistence type="predicted"/>
<dbReference type="AlphaFoldDB" id="A0A2U3QBJ5"/>
<gene>
    <name evidence="1" type="ORF">BRAD3257_8215</name>
</gene>
<evidence type="ECO:0000313" key="2">
    <source>
        <dbReference type="Proteomes" id="UP000246085"/>
    </source>
</evidence>
<accession>A0A2U3QBJ5</accession>
<dbReference type="Proteomes" id="UP000246085">
    <property type="component" value="Chromosome BRAD3257"/>
</dbReference>
<name>A0A2U3QBJ5_9BRAD</name>
<protein>
    <submittedName>
        <fullName evidence="1">Uncharacterized protein</fullName>
    </submittedName>
</protein>
<reference evidence="1 2" key="1">
    <citation type="submission" date="2018-03" db="EMBL/GenBank/DDBJ databases">
        <authorList>
            <person name="Gully D."/>
        </authorList>
    </citation>
    <scope>NUCLEOTIDE SEQUENCE [LARGE SCALE GENOMIC DNA]</scope>
    <source>
        <strain evidence="1">ORS3257</strain>
    </source>
</reference>
<dbReference type="KEGG" id="bvz:BRAD3257_8215"/>
<evidence type="ECO:0000313" key="1">
    <source>
        <dbReference type="EMBL" id="SPP98804.1"/>
    </source>
</evidence>
<organism evidence="1 2">
    <name type="scientific">Bradyrhizobium vignae</name>
    <dbReference type="NCBI Taxonomy" id="1549949"/>
    <lineage>
        <taxon>Bacteria</taxon>
        <taxon>Pseudomonadati</taxon>
        <taxon>Pseudomonadota</taxon>
        <taxon>Alphaproteobacteria</taxon>
        <taxon>Hyphomicrobiales</taxon>
        <taxon>Nitrobacteraceae</taxon>
        <taxon>Bradyrhizobium</taxon>
    </lineage>
</organism>
<dbReference type="EMBL" id="LS398110">
    <property type="protein sequence ID" value="SPP98804.1"/>
    <property type="molecule type" value="Genomic_DNA"/>
</dbReference>